<organism evidence="9 10">
    <name type="scientific">Ceratina calcarata</name>
    <dbReference type="NCBI Taxonomy" id="156304"/>
    <lineage>
        <taxon>Eukaryota</taxon>
        <taxon>Metazoa</taxon>
        <taxon>Ecdysozoa</taxon>
        <taxon>Arthropoda</taxon>
        <taxon>Hexapoda</taxon>
        <taxon>Insecta</taxon>
        <taxon>Pterygota</taxon>
        <taxon>Neoptera</taxon>
        <taxon>Endopterygota</taxon>
        <taxon>Hymenoptera</taxon>
        <taxon>Apocrita</taxon>
        <taxon>Aculeata</taxon>
        <taxon>Apoidea</taxon>
        <taxon>Anthophila</taxon>
        <taxon>Apidae</taxon>
        <taxon>Ceratina</taxon>
        <taxon>Zadontomerus</taxon>
    </lineage>
</organism>
<accession>A0AAJ7J513</accession>
<sequence>MKGFYLLIVAATVAQAIADEYADLNITCIEDYSSCPQEENEDSIAIHLPDPDNCHQFYKCQHGGACIFPCPTYNNGTKQLVFDPVLQVCDFQFNVKLPNCTAEVTPTTSEEPSTGASQSSTPTVAVSASSTNNKLSTTHGTTASTTSGTAASSTSGTAASSTSGTPVSSTDVITEPATEGTTEPTTFLTTLTTPGAVPKSCQPSYACPKVGLLHVKHETDCNYFYRCKNGTKKLTKCPINLVFNCNIQACDFPKNYSCKTTRAVEA</sequence>
<keyword evidence="1" id="KW-0147">Chitin-binding</keyword>
<dbReference type="PANTHER" id="PTHR23301">
    <property type="entry name" value="CHITIN BINDING PERITROPHIN-A"/>
    <property type="match status" value="1"/>
</dbReference>
<keyword evidence="3" id="KW-0677">Repeat</keyword>
<dbReference type="GeneID" id="108627738"/>
<dbReference type="SUPFAM" id="SSF57625">
    <property type="entry name" value="Invertebrate chitin-binding proteins"/>
    <property type="match status" value="2"/>
</dbReference>
<evidence type="ECO:0000259" key="8">
    <source>
        <dbReference type="PROSITE" id="PS50940"/>
    </source>
</evidence>
<dbReference type="GO" id="GO:0005576">
    <property type="term" value="C:extracellular region"/>
    <property type="evidence" value="ECO:0007669"/>
    <property type="project" value="InterPro"/>
</dbReference>
<feature type="signal peptide" evidence="7">
    <location>
        <begin position="1"/>
        <end position="18"/>
    </location>
</feature>
<dbReference type="Proteomes" id="UP000694925">
    <property type="component" value="Unplaced"/>
</dbReference>
<evidence type="ECO:0000256" key="7">
    <source>
        <dbReference type="SAM" id="SignalP"/>
    </source>
</evidence>
<name>A0AAJ7J513_9HYME</name>
<keyword evidence="9" id="KW-1185">Reference proteome</keyword>
<protein>
    <submittedName>
        <fullName evidence="10">Chitin-binding domain protein cbd-1</fullName>
    </submittedName>
</protein>
<dbReference type="PROSITE" id="PS50940">
    <property type="entry name" value="CHIT_BIND_II"/>
    <property type="match status" value="2"/>
</dbReference>
<evidence type="ECO:0000256" key="2">
    <source>
        <dbReference type="ARBA" id="ARBA00022729"/>
    </source>
</evidence>
<feature type="chain" id="PRO_5042603264" evidence="7">
    <location>
        <begin position="19"/>
        <end position="266"/>
    </location>
</feature>
<proteinExistence type="predicted"/>
<dbReference type="InterPro" id="IPR051940">
    <property type="entry name" value="Chitin_bind-dev_reg"/>
</dbReference>
<dbReference type="SMART" id="SM00494">
    <property type="entry name" value="ChtBD2"/>
    <property type="match status" value="2"/>
</dbReference>
<feature type="domain" description="Chitin-binding type-2" evidence="8">
    <location>
        <begin position="32"/>
        <end position="102"/>
    </location>
</feature>
<gene>
    <name evidence="10" type="primary">LOC108627738</name>
</gene>
<evidence type="ECO:0000256" key="3">
    <source>
        <dbReference type="ARBA" id="ARBA00022737"/>
    </source>
</evidence>
<evidence type="ECO:0000256" key="6">
    <source>
        <dbReference type="SAM" id="MobiDB-lite"/>
    </source>
</evidence>
<evidence type="ECO:0000256" key="4">
    <source>
        <dbReference type="ARBA" id="ARBA00023157"/>
    </source>
</evidence>
<feature type="compositionally biased region" description="Low complexity" evidence="6">
    <location>
        <begin position="105"/>
        <end position="187"/>
    </location>
</feature>
<dbReference type="GO" id="GO:0008061">
    <property type="term" value="F:chitin binding"/>
    <property type="evidence" value="ECO:0007669"/>
    <property type="project" value="UniProtKB-KW"/>
</dbReference>
<dbReference type="InterPro" id="IPR002557">
    <property type="entry name" value="Chitin-bd_dom"/>
</dbReference>
<dbReference type="RefSeq" id="XP_017884642.1">
    <property type="nucleotide sequence ID" value="XM_018029153.2"/>
</dbReference>
<keyword evidence="2 7" id="KW-0732">Signal</keyword>
<dbReference type="InterPro" id="IPR036508">
    <property type="entry name" value="Chitin-bd_dom_sf"/>
</dbReference>
<keyword evidence="4" id="KW-1015">Disulfide bond</keyword>
<feature type="region of interest" description="Disordered" evidence="6">
    <location>
        <begin position="103"/>
        <end position="187"/>
    </location>
</feature>
<dbReference type="Pfam" id="PF01607">
    <property type="entry name" value="CBM_14"/>
    <property type="match status" value="2"/>
</dbReference>
<dbReference type="PANTHER" id="PTHR23301:SF0">
    <property type="entry name" value="CHITIN-BINDING TYPE-2 DOMAIN-CONTAINING PROTEIN-RELATED"/>
    <property type="match status" value="1"/>
</dbReference>
<dbReference type="KEGG" id="ccal:108627738"/>
<keyword evidence="5" id="KW-0325">Glycoprotein</keyword>
<dbReference type="AlphaFoldDB" id="A0AAJ7J513"/>
<evidence type="ECO:0000256" key="5">
    <source>
        <dbReference type="ARBA" id="ARBA00023180"/>
    </source>
</evidence>
<evidence type="ECO:0000313" key="10">
    <source>
        <dbReference type="RefSeq" id="XP_017884642.1"/>
    </source>
</evidence>
<dbReference type="Gene3D" id="2.170.140.10">
    <property type="entry name" value="Chitin binding domain"/>
    <property type="match status" value="2"/>
</dbReference>
<evidence type="ECO:0000256" key="1">
    <source>
        <dbReference type="ARBA" id="ARBA00022669"/>
    </source>
</evidence>
<feature type="domain" description="Chitin-binding type-2" evidence="8">
    <location>
        <begin position="204"/>
        <end position="260"/>
    </location>
</feature>
<reference evidence="10" key="1">
    <citation type="submission" date="2025-08" db="UniProtKB">
        <authorList>
            <consortium name="RefSeq"/>
        </authorList>
    </citation>
    <scope>IDENTIFICATION</scope>
    <source>
        <tissue evidence="10">Whole body</tissue>
    </source>
</reference>
<evidence type="ECO:0000313" key="9">
    <source>
        <dbReference type="Proteomes" id="UP000694925"/>
    </source>
</evidence>